<feature type="coiled-coil region" evidence="1">
    <location>
        <begin position="332"/>
        <end position="362"/>
    </location>
</feature>
<sequence length="615" mass="70829">MKSVFICFTAFVLIECDTSPNRVVSFPWMENLVRLPFPNLDNSTDVDDALAKYPPALRPFINATAINARKHKNSTEDEVITDEDIADIQDEDEHSKVNTAHFDGKKTTITISTDAGLKLYQHWLDQAISGLMAAVATKKLESVPEYLRAAHHTCAKGATTVQAHAKCVVTLLDAEVKYQKWNERYGNAKRISRMRHNYDAKAAMMKRNRERLRYKQKQFFAQEELRRKVLKTKFQQRMYANSQTSKTMDFKKVYGPQPKEYFPNEDGWVGSFKMRAKRSVEKFAENRKRMAVKPTVKKKYNLLDGSNTSPLALLAKKLVHTVRSFKSKDKEYKSWQEVVSEIKEEGRKLKQKQKVKKMLEQRFELFNEALRDEGMNKAMIKKLDVFGDDKDDEEMETLMRKAKKQEQTLSKEDKMMQAPVKLVREGLKLGMMITGRNVSNFDKQNVKLISPRLLSLVPEGTEDDVVNLLSPSLFSLHNEGKGIEDELSLAKAFKLFDEQGHQEWLNFVIEASGVSDALSKMKVSLVLQPSLARAKTNKQDANAAAERRQLDEQFRNDEGQPLYFTKENVTEMYGPSERKKIDIFEELQKSLSKQQVPFKEILYTLVDHLDIDVLI</sequence>
<protein>
    <submittedName>
        <fullName evidence="3">Uncharacterized protein</fullName>
    </submittedName>
</protein>
<feature type="signal peptide" evidence="2">
    <location>
        <begin position="1"/>
        <end position="16"/>
    </location>
</feature>
<comment type="caution">
    <text evidence="3">The sequence shown here is derived from an EMBL/GenBank/DDBJ whole genome shotgun (WGS) entry which is preliminary data.</text>
</comment>
<accession>A0AA36HB03</accession>
<dbReference type="AlphaFoldDB" id="A0AA36HB03"/>
<evidence type="ECO:0000313" key="3">
    <source>
        <dbReference type="EMBL" id="CAJ0607441.1"/>
    </source>
</evidence>
<dbReference type="EMBL" id="CATQJL010000316">
    <property type="protein sequence ID" value="CAJ0607441.1"/>
    <property type="molecule type" value="Genomic_DNA"/>
</dbReference>
<dbReference type="InterPro" id="IPR006954">
    <property type="entry name" value="Mlt-10-like"/>
</dbReference>
<keyword evidence="4" id="KW-1185">Reference proteome</keyword>
<name>A0AA36HB03_CYLNA</name>
<dbReference type="PANTHER" id="PTHR21523:SF37">
    <property type="entry name" value="MLT-TEN (MLT-10) RELATED"/>
    <property type="match status" value="1"/>
</dbReference>
<dbReference type="PANTHER" id="PTHR21523">
    <property type="match status" value="1"/>
</dbReference>
<gene>
    <name evidence="3" type="ORF">CYNAS_LOCUS19424</name>
</gene>
<organism evidence="3 4">
    <name type="scientific">Cylicocyclus nassatus</name>
    <name type="common">Nematode worm</name>
    <dbReference type="NCBI Taxonomy" id="53992"/>
    <lineage>
        <taxon>Eukaryota</taxon>
        <taxon>Metazoa</taxon>
        <taxon>Ecdysozoa</taxon>
        <taxon>Nematoda</taxon>
        <taxon>Chromadorea</taxon>
        <taxon>Rhabditida</taxon>
        <taxon>Rhabditina</taxon>
        <taxon>Rhabditomorpha</taxon>
        <taxon>Strongyloidea</taxon>
        <taxon>Strongylidae</taxon>
        <taxon>Cylicocyclus</taxon>
    </lineage>
</organism>
<proteinExistence type="predicted"/>
<reference evidence="3" key="1">
    <citation type="submission" date="2023-07" db="EMBL/GenBank/DDBJ databases">
        <authorList>
            <consortium name="CYATHOMIX"/>
        </authorList>
    </citation>
    <scope>NUCLEOTIDE SEQUENCE</scope>
    <source>
        <strain evidence="3">N/A</strain>
    </source>
</reference>
<feature type="chain" id="PRO_5041325925" evidence="2">
    <location>
        <begin position="17"/>
        <end position="615"/>
    </location>
</feature>
<evidence type="ECO:0000313" key="4">
    <source>
        <dbReference type="Proteomes" id="UP001176961"/>
    </source>
</evidence>
<keyword evidence="2" id="KW-0732">Signal</keyword>
<dbReference type="Pfam" id="PF04870">
    <property type="entry name" value="Moulting_cycle"/>
    <property type="match status" value="1"/>
</dbReference>
<evidence type="ECO:0000256" key="2">
    <source>
        <dbReference type="SAM" id="SignalP"/>
    </source>
</evidence>
<evidence type="ECO:0000256" key="1">
    <source>
        <dbReference type="SAM" id="Coils"/>
    </source>
</evidence>
<dbReference type="Proteomes" id="UP001176961">
    <property type="component" value="Unassembled WGS sequence"/>
</dbReference>
<keyword evidence="1" id="KW-0175">Coiled coil</keyword>